<evidence type="ECO:0000259" key="2">
    <source>
        <dbReference type="Pfam" id="PF25583"/>
    </source>
</evidence>
<reference evidence="3 4" key="1">
    <citation type="submission" date="2020-08" db="EMBL/GenBank/DDBJ databases">
        <title>novel species in genus Nocardioides.</title>
        <authorList>
            <person name="Zhang G."/>
        </authorList>
    </citation>
    <scope>NUCLEOTIDE SEQUENCE [LARGE SCALE GENOMIC DNA]</scope>
    <source>
        <strain evidence="3 4">SC8A-24</strain>
    </source>
</reference>
<evidence type="ECO:0000313" key="4">
    <source>
        <dbReference type="Proteomes" id="UP000604001"/>
    </source>
</evidence>
<feature type="domain" description="WCX" evidence="2">
    <location>
        <begin position="41"/>
        <end position="113"/>
    </location>
</feature>
<dbReference type="InterPro" id="IPR057727">
    <property type="entry name" value="WCX_dom"/>
</dbReference>
<proteinExistence type="predicted"/>
<keyword evidence="4" id="KW-1185">Reference proteome</keyword>
<evidence type="ECO:0000256" key="1">
    <source>
        <dbReference type="SAM" id="MobiDB-lite"/>
    </source>
</evidence>
<organism evidence="3 4">
    <name type="scientific">Nocardioides deserti</name>
    <dbReference type="NCBI Taxonomy" id="1588644"/>
    <lineage>
        <taxon>Bacteria</taxon>
        <taxon>Bacillati</taxon>
        <taxon>Actinomycetota</taxon>
        <taxon>Actinomycetes</taxon>
        <taxon>Propionibacteriales</taxon>
        <taxon>Nocardioidaceae</taxon>
        <taxon>Nocardioides</taxon>
    </lineage>
</organism>
<sequence>MDRLDPRTPTGPAFPPHCARPRSQRLHVTRDLHVRLPLPGPIHLHVSAETAAERIDPATATLEPIDEHSCTLRAGSNSLDELAIYVTTNGFDFLVHEPPDLVEHIRTLAARLAGATSTAEQAG</sequence>
<protein>
    <submittedName>
        <fullName evidence="3">WYL domain-containing protein</fullName>
    </submittedName>
</protein>
<dbReference type="EMBL" id="JACMYC010000002">
    <property type="protein sequence ID" value="MBC2959484.1"/>
    <property type="molecule type" value="Genomic_DNA"/>
</dbReference>
<evidence type="ECO:0000313" key="3">
    <source>
        <dbReference type="EMBL" id="MBC2959484.1"/>
    </source>
</evidence>
<dbReference type="Proteomes" id="UP000604001">
    <property type="component" value="Unassembled WGS sequence"/>
</dbReference>
<comment type="caution">
    <text evidence="3">The sequence shown here is derived from an EMBL/GenBank/DDBJ whole genome shotgun (WGS) entry which is preliminary data.</text>
</comment>
<name>A0ABR6U690_9ACTN</name>
<gene>
    <name evidence="3" type="ORF">H7344_04155</name>
</gene>
<feature type="region of interest" description="Disordered" evidence="1">
    <location>
        <begin position="1"/>
        <end position="24"/>
    </location>
</feature>
<dbReference type="Pfam" id="PF25583">
    <property type="entry name" value="WCX"/>
    <property type="match status" value="1"/>
</dbReference>
<accession>A0ABR6U690</accession>